<dbReference type="PANTHER" id="PTHR10543">
    <property type="entry name" value="BETA-CAROTENE DIOXYGENASE"/>
    <property type="match status" value="1"/>
</dbReference>
<dbReference type="Proteomes" id="UP000193920">
    <property type="component" value="Unassembled WGS sequence"/>
</dbReference>
<dbReference type="Pfam" id="PF03055">
    <property type="entry name" value="RPE65"/>
    <property type="match status" value="2"/>
</dbReference>
<keyword evidence="7" id="KW-1185">Reference proteome</keyword>
<dbReference type="OrthoDB" id="407010at2759"/>
<dbReference type="GO" id="GO:0016121">
    <property type="term" value="P:carotene catabolic process"/>
    <property type="evidence" value="ECO:0007669"/>
    <property type="project" value="TreeGrafter"/>
</dbReference>
<evidence type="ECO:0000256" key="1">
    <source>
        <dbReference type="ARBA" id="ARBA00006787"/>
    </source>
</evidence>
<feature type="binding site" evidence="5">
    <location>
        <position position="290"/>
    </location>
    <ligand>
        <name>Fe cation</name>
        <dbReference type="ChEBI" id="CHEBI:24875"/>
        <note>catalytic</note>
    </ligand>
</feature>
<comment type="cofactor">
    <cofactor evidence="5">
        <name>Fe(2+)</name>
        <dbReference type="ChEBI" id="CHEBI:29033"/>
    </cofactor>
    <text evidence="5">Binds 1 Fe(2+) ion per subunit.</text>
</comment>
<keyword evidence="3" id="KW-0560">Oxidoreductase</keyword>
<evidence type="ECO:0000256" key="2">
    <source>
        <dbReference type="ARBA" id="ARBA00022723"/>
    </source>
</evidence>
<keyword evidence="4 5" id="KW-0408">Iron</keyword>
<evidence type="ECO:0000313" key="7">
    <source>
        <dbReference type="Proteomes" id="UP000193920"/>
    </source>
</evidence>
<sequence>MTDSKANSTEELLQHTESSTSIDINLDNDILKEIEKAEEVNDNVEIEDENEPSTAFLDNLNSFGESLISSVKTRQQLKEFKETIITDSISSFSFGFKNVDKIFPEPIELTASKPIPDWLNVTYYTLNPARFDFDYTQQREFENVNRTFTIEHLFDVLPIIQQFVINGKKDSEKVEFRSQLLSKGVERKIHESHCISDKVTGLWSHNTNQSSFSRTVIRPLKFNKKSPKPENDIISDNISSQFPSKFHRGAIATLNSTGNIRLVDSNLKGEKIINYIDINPEFKTSFCSPHPVVDPFTGKMINILSEIGLTSTKFKVVTFDEVSSSIISIVNSPISPIHTFAVTEYYIVIISFPMNLKSFNYYTGDSILSTFDYSPEDLTTENLRDATKLSLPSSKIIRFRLDLNEIENAGENPNNETNATFQASFDHFTKDISIELPTINQKFLGRNYKYAYGVALPFTDPTPGKFYDRIKKIDVENKQYISWSEPHCYPSQPIFIQDPSRVDDEDGGVVLSTVYDGSKDESFVIILNAKDMTEITRIPLPVPVSPSFSHATAKAN</sequence>
<reference evidence="6 7" key="1">
    <citation type="submission" date="2016-08" db="EMBL/GenBank/DDBJ databases">
        <title>A Parts List for Fungal Cellulosomes Revealed by Comparative Genomics.</title>
        <authorList>
            <consortium name="DOE Joint Genome Institute"/>
            <person name="Haitjema C.H."/>
            <person name="Gilmore S.P."/>
            <person name="Henske J.K."/>
            <person name="Solomon K.V."/>
            <person name="De Groot R."/>
            <person name="Kuo A."/>
            <person name="Mondo S.J."/>
            <person name="Salamov A.A."/>
            <person name="Labutti K."/>
            <person name="Zhao Z."/>
            <person name="Chiniquy J."/>
            <person name="Barry K."/>
            <person name="Brewer H.M."/>
            <person name="Purvine S.O."/>
            <person name="Wright A.T."/>
            <person name="Boxma B."/>
            <person name="Van Alen T."/>
            <person name="Hackstein J.H."/>
            <person name="Baker S.E."/>
            <person name="Grigoriev I.V."/>
            <person name="O'Malley M.A."/>
        </authorList>
    </citation>
    <scope>NUCLEOTIDE SEQUENCE [LARGE SCALE GENOMIC DNA]</scope>
    <source>
        <strain evidence="6 7">G1</strain>
    </source>
</reference>
<accession>A0A1Y2EGL7</accession>
<dbReference type="PANTHER" id="PTHR10543:SF24">
    <property type="entry name" value="CAROTENOID ISOMEROOXYGENASE"/>
    <property type="match status" value="1"/>
</dbReference>
<evidence type="ECO:0000256" key="3">
    <source>
        <dbReference type="ARBA" id="ARBA00023002"/>
    </source>
</evidence>
<dbReference type="EMBL" id="MCOG01000042">
    <property type="protein sequence ID" value="ORY70723.1"/>
    <property type="molecule type" value="Genomic_DNA"/>
</dbReference>
<evidence type="ECO:0000256" key="4">
    <source>
        <dbReference type="ARBA" id="ARBA00023004"/>
    </source>
</evidence>
<protein>
    <recommendedName>
        <fullName evidence="8">Carotenoid oxygenase</fullName>
    </recommendedName>
</protein>
<keyword evidence="2 5" id="KW-0479">Metal-binding</keyword>
<evidence type="ECO:0000256" key="5">
    <source>
        <dbReference type="PIRSR" id="PIRSR604294-1"/>
    </source>
</evidence>
<proteinExistence type="inferred from homology"/>
<gene>
    <name evidence="6" type="ORF">LY90DRAFT_504055</name>
</gene>
<dbReference type="GO" id="GO:0010436">
    <property type="term" value="F:carotenoid dioxygenase activity"/>
    <property type="evidence" value="ECO:0007669"/>
    <property type="project" value="TreeGrafter"/>
</dbReference>
<evidence type="ECO:0008006" key="8">
    <source>
        <dbReference type="Google" id="ProtNLM"/>
    </source>
</evidence>
<comment type="caution">
    <text evidence="6">The sequence shown here is derived from an EMBL/GenBank/DDBJ whole genome shotgun (WGS) entry which is preliminary data.</text>
</comment>
<feature type="binding site" evidence="5">
    <location>
        <position position="338"/>
    </location>
    <ligand>
        <name>Fe cation</name>
        <dbReference type="ChEBI" id="CHEBI:24875"/>
        <note>catalytic</note>
    </ligand>
</feature>
<name>A0A1Y2EGL7_9FUNG</name>
<dbReference type="STRING" id="1754190.A0A1Y2EGL7"/>
<organism evidence="6 7">
    <name type="scientific">Neocallimastix californiae</name>
    <dbReference type="NCBI Taxonomy" id="1754190"/>
    <lineage>
        <taxon>Eukaryota</taxon>
        <taxon>Fungi</taxon>
        <taxon>Fungi incertae sedis</taxon>
        <taxon>Chytridiomycota</taxon>
        <taxon>Chytridiomycota incertae sedis</taxon>
        <taxon>Neocallimastigomycetes</taxon>
        <taxon>Neocallimastigales</taxon>
        <taxon>Neocallimastigaceae</taxon>
        <taxon>Neocallimastix</taxon>
    </lineage>
</organism>
<dbReference type="AlphaFoldDB" id="A0A1Y2EGL7"/>
<dbReference type="GO" id="GO:0046872">
    <property type="term" value="F:metal ion binding"/>
    <property type="evidence" value="ECO:0007669"/>
    <property type="project" value="UniProtKB-KW"/>
</dbReference>
<evidence type="ECO:0000313" key="6">
    <source>
        <dbReference type="EMBL" id="ORY70723.1"/>
    </source>
</evidence>
<dbReference type="InterPro" id="IPR004294">
    <property type="entry name" value="Carotenoid_Oase"/>
</dbReference>
<comment type="similarity">
    <text evidence="1">Belongs to the carotenoid oxygenase family.</text>
</comment>